<evidence type="ECO:0000256" key="3">
    <source>
        <dbReference type="PROSITE-ProRule" id="PRU00023"/>
    </source>
</evidence>
<dbReference type="InterPro" id="IPR050889">
    <property type="entry name" value="Dendritic_Spine_Reg/Scaffold"/>
</dbReference>
<dbReference type="AlphaFoldDB" id="A0ABD2X9S7"/>
<evidence type="ECO:0000256" key="2">
    <source>
        <dbReference type="ARBA" id="ARBA00023043"/>
    </source>
</evidence>
<evidence type="ECO:0000313" key="5">
    <source>
        <dbReference type="Proteomes" id="UP001627154"/>
    </source>
</evidence>
<dbReference type="InterPro" id="IPR002110">
    <property type="entry name" value="Ankyrin_rpt"/>
</dbReference>
<sequence>MDVYDDSSDENFYGDDHDSKDLDLLQQEVDWEVEYERYRFFCSLRDLIFNWNCQPPDLLDIFRPEEIDYFLLESVIDTYDDKYYQGKRFIKFVARSSYKDKPNEDKDGKPSLRRTTAVHHAARREFLCVVNNLFKIYNRFDVNYTDEVGLTHFHVASMSGCEDVVEKFLKLGQDANCLGYITGDSPLHLALTWNRQRVAELLLRNGANPNLANAKGLTSLHIMCGRDNHYDLVKMLFEISNEKRQILQVNAQDKSGLTPLQWALRSGNKKVTELLLRNGANPNMPNFEESTPLHSICKECDDKDLVGFIFKIVDEIKQTVKIDAVDKLGRTPLQLAVANLLPNVVDVLLDNNADLSSFVFPTSRYFGERFDSKNYRGHFKLELTSKALIIVEHLEKKGYKVDQSDALTIMTFLTKHGLFEKPLDLEKCYYDNEEFVSKAKEIVITPSLSLRDLTRLQPEEAAKLVTYSDYYKFANSSTLFKLSERHREACTEHLCEKLSRGFFRRWALDSFLKLAHYPLPILCCEMIVEQLMNGDLRRICLATADQS</sequence>
<evidence type="ECO:0008006" key="6">
    <source>
        <dbReference type="Google" id="ProtNLM"/>
    </source>
</evidence>
<dbReference type="SUPFAM" id="SSF48403">
    <property type="entry name" value="Ankyrin repeat"/>
    <property type="match status" value="1"/>
</dbReference>
<proteinExistence type="predicted"/>
<keyword evidence="1" id="KW-0677">Repeat</keyword>
<dbReference type="PANTHER" id="PTHR24166">
    <property type="entry name" value="ROLLING PEBBLES, ISOFORM B"/>
    <property type="match status" value="1"/>
</dbReference>
<feature type="repeat" description="ANK" evidence="3">
    <location>
        <begin position="182"/>
        <end position="214"/>
    </location>
</feature>
<keyword evidence="2 3" id="KW-0040">ANK repeat</keyword>
<dbReference type="PROSITE" id="PS50088">
    <property type="entry name" value="ANK_REPEAT"/>
    <property type="match status" value="3"/>
</dbReference>
<dbReference type="EMBL" id="JBJJXI010000045">
    <property type="protein sequence ID" value="KAL3401578.1"/>
    <property type="molecule type" value="Genomic_DNA"/>
</dbReference>
<name>A0ABD2X9S7_9HYME</name>
<dbReference type="PROSITE" id="PS50297">
    <property type="entry name" value="ANK_REP_REGION"/>
    <property type="match status" value="3"/>
</dbReference>
<keyword evidence="5" id="KW-1185">Reference proteome</keyword>
<dbReference type="Proteomes" id="UP001627154">
    <property type="component" value="Unassembled WGS sequence"/>
</dbReference>
<accession>A0ABD2X9S7</accession>
<dbReference type="Pfam" id="PF12796">
    <property type="entry name" value="Ank_2"/>
    <property type="match status" value="1"/>
</dbReference>
<protein>
    <recommendedName>
        <fullName evidence="6">PRANC domain-containing protein</fullName>
    </recommendedName>
</protein>
<evidence type="ECO:0000256" key="1">
    <source>
        <dbReference type="ARBA" id="ARBA00022737"/>
    </source>
</evidence>
<comment type="caution">
    <text evidence="4">The sequence shown here is derived from an EMBL/GenBank/DDBJ whole genome shotgun (WGS) entry which is preliminary data.</text>
</comment>
<organism evidence="4 5">
    <name type="scientific">Trichogramma kaykai</name>
    <dbReference type="NCBI Taxonomy" id="54128"/>
    <lineage>
        <taxon>Eukaryota</taxon>
        <taxon>Metazoa</taxon>
        <taxon>Ecdysozoa</taxon>
        <taxon>Arthropoda</taxon>
        <taxon>Hexapoda</taxon>
        <taxon>Insecta</taxon>
        <taxon>Pterygota</taxon>
        <taxon>Neoptera</taxon>
        <taxon>Endopterygota</taxon>
        <taxon>Hymenoptera</taxon>
        <taxon>Apocrita</taxon>
        <taxon>Proctotrupomorpha</taxon>
        <taxon>Chalcidoidea</taxon>
        <taxon>Trichogrammatidae</taxon>
        <taxon>Trichogramma</taxon>
    </lineage>
</organism>
<feature type="repeat" description="ANK" evidence="3">
    <location>
        <begin position="328"/>
        <end position="356"/>
    </location>
</feature>
<dbReference type="InterPro" id="IPR036770">
    <property type="entry name" value="Ankyrin_rpt-contain_sf"/>
</dbReference>
<evidence type="ECO:0000313" key="4">
    <source>
        <dbReference type="EMBL" id="KAL3401578.1"/>
    </source>
</evidence>
<dbReference type="PANTHER" id="PTHR24166:SF48">
    <property type="entry name" value="PROTEIN VAPYRIN"/>
    <property type="match status" value="1"/>
</dbReference>
<dbReference type="Gene3D" id="1.25.40.20">
    <property type="entry name" value="Ankyrin repeat-containing domain"/>
    <property type="match status" value="2"/>
</dbReference>
<dbReference type="SMART" id="SM00248">
    <property type="entry name" value="ANK"/>
    <property type="match status" value="7"/>
</dbReference>
<feature type="repeat" description="ANK" evidence="3">
    <location>
        <begin position="255"/>
        <end position="287"/>
    </location>
</feature>
<reference evidence="4 5" key="1">
    <citation type="journal article" date="2024" name="bioRxiv">
        <title>A reference genome for Trichogramma kaykai: A tiny desert-dwelling parasitoid wasp with competing sex-ratio distorters.</title>
        <authorList>
            <person name="Culotta J."/>
            <person name="Lindsey A.R."/>
        </authorList>
    </citation>
    <scope>NUCLEOTIDE SEQUENCE [LARGE SCALE GENOMIC DNA]</scope>
    <source>
        <strain evidence="4 5">KSX58</strain>
    </source>
</reference>
<gene>
    <name evidence="4" type="ORF">TKK_005392</name>
</gene>